<keyword evidence="2" id="KW-1133">Transmembrane helix</keyword>
<organism evidence="3 4">
    <name type="scientific">Calidris pygmaea</name>
    <name type="common">Spoon-billed sandpiper</name>
    <dbReference type="NCBI Taxonomy" id="425635"/>
    <lineage>
        <taxon>Eukaryota</taxon>
        <taxon>Metazoa</taxon>
        <taxon>Chordata</taxon>
        <taxon>Craniata</taxon>
        <taxon>Vertebrata</taxon>
        <taxon>Euteleostomi</taxon>
        <taxon>Archelosauria</taxon>
        <taxon>Archosauria</taxon>
        <taxon>Dinosauria</taxon>
        <taxon>Saurischia</taxon>
        <taxon>Theropoda</taxon>
        <taxon>Coelurosauria</taxon>
        <taxon>Aves</taxon>
        <taxon>Neognathae</taxon>
        <taxon>Neoaves</taxon>
        <taxon>Charadriiformes</taxon>
        <taxon>Scolopacidae</taxon>
        <taxon>Calidris</taxon>
    </lineage>
</organism>
<dbReference type="GO" id="GO:0042383">
    <property type="term" value="C:sarcolemma"/>
    <property type="evidence" value="ECO:0007669"/>
    <property type="project" value="TreeGrafter"/>
</dbReference>
<dbReference type="Proteomes" id="UP000694419">
    <property type="component" value="Unplaced"/>
</dbReference>
<reference evidence="3" key="1">
    <citation type="submission" date="2025-08" db="UniProtKB">
        <authorList>
            <consortium name="Ensembl"/>
        </authorList>
    </citation>
    <scope>IDENTIFICATION</scope>
</reference>
<name>A0A8C3KDX9_9CHAR</name>
<sequence>RGKNSCTQMQESAMKKKKKQKKTKGDPKTGQEEESHTCCGCRFPLLFALLQLALGTSVTVLGFLMAGISSSLLVRDTPYWAGIIVSIKSFSIKCLCQL</sequence>
<evidence type="ECO:0008006" key="5">
    <source>
        <dbReference type="Google" id="ProtNLM"/>
    </source>
</evidence>
<feature type="compositionally biased region" description="Polar residues" evidence="1">
    <location>
        <begin position="1"/>
        <end position="11"/>
    </location>
</feature>
<dbReference type="InterPro" id="IPR030429">
    <property type="entry name" value="Sarcospan"/>
</dbReference>
<dbReference type="AlphaFoldDB" id="A0A8C3KDX9"/>
<dbReference type="GO" id="GO:0016010">
    <property type="term" value="C:dystrophin-associated glycoprotein complex"/>
    <property type="evidence" value="ECO:0007669"/>
    <property type="project" value="InterPro"/>
</dbReference>
<keyword evidence="2" id="KW-0472">Membrane</keyword>
<evidence type="ECO:0000256" key="1">
    <source>
        <dbReference type="SAM" id="MobiDB-lite"/>
    </source>
</evidence>
<feature type="transmembrane region" description="Helical" evidence="2">
    <location>
        <begin position="45"/>
        <end position="66"/>
    </location>
</feature>
<dbReference type="PANTHER" id="PTHR15260">
    <property type="entry name" value="SARCOSPAN"/>
    <property type="match status" value="1"/>
</dbReference>
<protein>
    <recommendedName>
        <fullName evidence="5">Sarcospan</fullName>
    </recommendedName>
</protein>
<keyword evidence="2" id="KW-0812">Transmembrane</keyword>
<feature type="compositionally biased region" description="Basic and acidic residues" evidence="1">
    <location>
        <begin position="23"/>
        <end position="35"/>
    </location>
</feature>
<reference evidence="3" key="2">
    <citation type="submission" date="2025-09" db="UniProtKB">
        <authorList>
            <consortium name="Ensembl"/>
        </authorList>
    </citation>
    <scope>IDENTIFICATION</scope>
</reference>
<evidence type="ECO:0000313" key="4">
    <source>
        <dbReference type="Proteomes" id="UP000694419"/>
    </source>
</evidence>
<dbReference type="Ensembl" id="ENSCPGT00000023963.1">
    <property type="protein sequence ID" value="ENSCPGP00000021896.1"/>
    <property type="gene ID" value="ENSCPGG00000015242.1"/>
</dbReference>
<dbReference type="PANTHER" id="PTHR15260:SF1">
    <property type="entry name" value="SARCOSPAN"/>
    <property type="match status" value="1"/>
</dbReference>
<evidence type="ECO:0000256" key="2">
    <source>
        <dbReference type="SAM" id="Phobius"/>
    </source>
</evidence>
<proteinExistence type="predicted"/>
<keyword evidence="4" id="KW-1185">Reference proteome</keyword>
<evidence type="ECO:0000313" key="3">
    <source>
        <dbReference type="Ensembl" id="ENSCPGP00000021896.1"/>
    </source>
</evidence>
<accession>A0A8C3KDX9</accession>
<feature type="region of interest" description="Disordered" evidence="1">
    <location>
        <begin position="1"/>
        <end position="35"/>
    </location>
</feature>